<dbReference type="Pfam" id="PF04802">
    <property type="entry name" value="PP4R3"/>
    <property type="match status" value="1"/>
</dbReference>
<dbReference type="GO" id="GO:0030289">
    <property type="term" value="C:protein phosphatase 4 complex"/>
    <property type="evidence" value="ECO:0007669"/>
    <property type="project" value="TreeGrafter"/>
</dbReference>
<evidence type="ECO:0000256" key="1">
    <source>
        <dbReference type="ARBA" id="ARBA00004123"/>
    </source>
</evidence>
<dbReference type="GO" id="GO:0006974">
    <property type="term" value="P:DNA damage response"/>
    <property type="evidence" value="ECO:0007669"/>
    <property type="project" value="TreeGrafter"/>
</dbReference>
<comment type="caution">
    <text evidence="6">The sequence shown here is derived from an EMBL/GenBank/DDBJ whole genome shotgun (WGS) entry which is preliminary data.</text>
</comment>
<evidence type="ECO:0008006" key="8">
    <source>
        <dbReference type="Google" id="ProtNLM"/>
    </source>
</evidence>
<feature type="compositionally biased region" description="Low complexity" evidence="3">
    <location>
        <begin position="765"/>
        <end position="776"/>
    </location>
</feature>
<feature type="compositionally biased region" description="Low complexity" evidence="3">
    <location>
        <begin position="852"/>
        <end position="863"/>
    </location>
</feature>
<evidence type="ECO:0000313" key="6">
    <source>
        <dbReference type="EMBL" id="KAI1877312.1"/>
    </source>
</evidence>
<feature type="domain" description="PP4R3 EVH1-like" evidence="5">
    <location>
        <begin position="65"/>
        <end position="165"/>
    </location>
</feature>
<feature type="region of interest" description="Disordered" evidence="3">
    <location>
        <begin position="45"/>
        <end position="64"/>
    </location>
</feature>
<feature type="region of interest" description="Disordered" evidence="3">
    <location>
        <begin position="795"/>
        <end position="907"/>
    </location>
</feature>
<dbReference type="InterPro" id="IPR055236">
    <property type="entry name" value="EVH1_PP4R3"/>
</dbReference>
<dbReference type="InterPro" id="IPR011993">
    <property type="entry name" value="PH-like_dom_sf"/>
</dbReference>
<reference evidence="6" key="1">
    <citation type="submission" date="2021-03" db="EMBL/GenBank/DDBJ databases">
        <title>Revisited historic fungal species revealed as producer of novel bioactive compounds through whole genome sequencing and comparative genomics.</title>
        <authorList>
            <person name="Vignolle G.A."/>
            <person name="Hochenegger N."/>
            <person name="Mach R.L."/>
            <person name="Mach-Aigner A.R."/>
            <person name="Javad Rahimi M."/>
            <person name="Salim K.A."/>
            <person name="Chan C.M."/>
            <person name="Lim L.B.L."/>
            <person name="Cai F."/>
            <person name="Druzhinina I.S."/>
            <person name="U'Ren J.M."/>
            <person name="Derntl C."/>
        </authorList>
    </citation>
    <scope>NUCLEOTIDE SEQUENCE</scope>
    <source>
        <strain evidence="6">TUCIM 5799</strain>
    </source>
</reference>
<gene>
    <name evidence="6" type="ORF">JX265_003320</name>
</gene>
<dbReference type="Proteomes" id="UP000829685">
    <property type="component" value="Unassembled WGS sequence"/>
</dbReference>
<dbReference type="Gene3D" id="2.30.29.30">
    <property type="entry name" value="Pleckstrin-homology domain (PH domain)/Phosphotyrosine-binding domain (PTB)"/>
    <property type="match status" value="1"/>
</dbReference>
<dbReference type="AlphaFoldDB" id="A0A9Q0ARP1"/>
<dbReference type="SUPFAM" id="SSF48371">
    <property type="entry name" value="ARM repeat"/>
    <property type="match status" value="1"/>
</dbReference>
<organism evidence="6 7">
    <name type="scientific">Neoarthrinium moseri</name>
    <dbReference type="NCBI Taxonomy" id="1658444"/>
    <lineage>
        <taxon>Eukaryota</taxon>
        <taxon>Fungi</taxon>
        <taxon>Dikarya</taxon>
        <taxon>Ascomycota</taxon>
        <taxon>Pezizomycotina</taxon>
        <taxon>Sordariomycetes</taxon>
        <taxon>Xylariomycetidae</taxon>
        <taxon>Amphisphaeriales</taxon>
        <taxon>Apiosporaceae</taxon>
        <taxon>Neoarthrinium</taxon>
    </lineage>
</organism>
<evidence type="ECO:0000313" key="7">
    <source>
        <dbReference type="Proteomes" id="UP000829685"/>
    </source>
</evidence>
<dbReference type="PANTHER" id="PTHR23318:SF0">
    <property type="entry name" value="SERINE_THREONINE-PROTEIN PHOSPHATASE 4 REGULATORY SUBUNIT 3"/>
    <property type="match status" value="1"/>
</dbReference>
<accession>A0A9Q0ARP1</accession>
<feature type="region of interest" description="Disordered" evidence="3">
    <location>
        <begin position="751"/>
        <end position="777"/>
    </location>
</feature>
<dbReference type="PANTHER" id="PTHR23318">
    <property type="entry name" value="ATP SYNTHASE GAMMA-RELATED"/>
    <property type="match status" value="1"/>
</dbReference>
<evidence type="ECO:0000256" key="3">
    <source>
        <dbReference type="SAM" id="MobiDB-lite"/>
    </source>
</evidence>
<dbReference type="GO" id="GO:0072542">
    <property type="term" value="F:protein phosphatase activator activity"/>
    <property type="evidence" value="ECO:0007669"/>
    <property type="project" value="TreeGrafter"/>
</dbReference>
<dbReference type="Pfam" id="PF22972">
    <property type="entry name" value="EVH1_PP4R3"/>
    <property type="match status" value="1"/>
</dbReference>
<dbReference type="InterPro" id="IPR016024">
    <property type="entry name" value="ARM-type_fold"/>
</dbReference>
<protein>
    <recommendedName>
        <fullName evidence="8">Serine/threonine-protein phosphatase 4 regulatory subunit 3-like central domain-containing protein</fullName>
    </recommendedName>
</protein>
<name>A0A9Q0ARP1_9PEZI</name>
<evidence type="ECO:0000256" key="2">
    <source>
        <dbReference type="ARBA" id="ARBA00023242"/>
    </source>
</evidence>
<evidence type="ECO:0000259" key="4">
    <source>
        <dbReference type="Pfam" id="PF04802"/>
    </source>
</evidence>
<feature type="non-terminal residue" evidence="6">
    <location>
        <position position="1"/>
    </location>
</feature>
<feature type="domain" description="Serine/threonine-protein phosphatase 4 regulatory subunit 3-like central" evidence="4">
    <location>
        <begin position="202"/>
        <end position="706"/>
    </location>
</feature>
<dbReference type="InterPro" id="IPR011989">
    <property type="entry name" value="ARM-like"/>
</dbReference>
<dbReference type="InterPro" id="IPR006887">
    <property type="entry name" value="P4R3-like_central_dom"/>
</dbReference>
<sequence>RRILDKLAALTVLAHSDTELSLQQHLDLAPELLQYNARHRLADDLEPDDPLTMAAQPVPHPSTDKKRVKVYELRNNDWFDRGTGFCTAGLQVTEDGQREPRVIVESEDQPDRILLETRVAKGDSFHKQQETLIVWTEPSNGVDMALSFQEADGCTMIWRFINGIQTPFRANGQGDDSLSDDMAMDVPAAISLPPVAIGSLAEIEGQLRMMSSTGSGRDALTKYVISERMIEKLCPLVSTAEDLESLNDLHRLCNIMKIIILLNDTSIIENAVSDECVIGVVGALEYDPDFPSHKANHRQWLEDTSRYKEVVRIEDAQILRKVHQTYRLQYLKDVVLARILDDNTFSVLNSLIFFNQVDIVQHLQANAAFLIELFDVFKYPGQDPKRKKEAVLFIQQCCTIAKNLQPPARQTLYNNFIVHGLLQVINFGLRHNDVAVRIGATDIMVCMIDHDPQMIRQTIYRQINEKQTPLTDSLIDLLLVEVDLGVKSQISDALKVLLDQGPPPQDQAFAKANGEYAARVQARQAAVDPQQERFLELFYEFSAAKLFQPLMALKDRTSMDFSVQQASMFTYLIEILCFFIRQHHYRCKQFVMTNEIVLRIAQLLGSQEKFLKLVAIRFLRQVLALPDEQWVQHVVKQNVIGSILDVLIGSMPRDNLVTSACLEVFEHIKKEGVKEIFKHIVEDCHEQLDKLAYVQLFQHIRARYDQTRGFTINMDFFMEGEDDVARRRNTINPRNGALMEHISMDPAEEEYWNTSDDEEDMQNKAGPASANGSSPATKLVDYASDEDVDESIEGAEVGADAQPVEGGVEESEPKTESSPVSAPPERLSEKRRREEDEEDELGKLVSHKRRNSTSASSNASSTSGILKKKKSITHSRDAGGGVPKKISISLSPAVKAGSGSPGQEDEV</sequence>
<dbReference type="SUPFAM" id="SSF50729">
    <property type="entry name" value="PH domain-like"/>
    <property type="match status" value="1"/>
</dbReference>
<keyword evidence="7" id="KW-1185">Reference proteome</keyword>
<comment type="subcellular location">
    <subcellularLocation>
        <location evidence="1">Nucleus</location>
    </subcellularLocation>
</comment>
<keyword evidence="2" id="KW-0539">Nucleus</keyword>
<proteinExistence type="predicted"/>
<feature type="compositionally biased region" description="Acidic residues" evidence="3">
    <location>
        <begin position="751"/>
        <end position="760"/>
    </location>
</feature>
<dbReference type="EMBL" id="JAFIMR010000006">
    <property type="protein sequence ID" value="KAI1877312.1"/>
    <property type="molecule type" value="Genomic_DNA"/>
</dbReference>
<dbReference type="Gene3D" id="1.25.10.10">
    <property type="entry name" value="Leucine-rich Repeat Variant"/>
    <property type="match status" value="1"/>
</dbReference>
<dbReference type="GO" id="GO:0005654">
    <property type="term" value="C:nucleoplasm"/>
    <property type="evidence" value="ECO:0007669"/>
    <property type="project" value="TreeGrafter"/>
</dbReference>
<dbReference type="InterPro" id="IPR051137">
    <property type="entry name" value="PP4R3-like"/>
</dbReference>
<evidence type="ECO:0000259" key="5">
    <source>
        <dbReference type="Pfam" id="PF22972"/>
    </source>
</evidence>